<reference evidence="2 3" key="1">
    <citation type="journal article" date="2016" name="Mol. Biol. Evol.">
        <title>Comparative Genomics of Early-Diverging Mushroom-Forming Fungi Provides Insights into the Origins of Lignocellulose Decay Capabilities.</title>
        <authorList>
            <person name="Nagy L.G."/>
            <person name="Riley R."/>
            <person name="Tritt A."/>
            <person name="Adam C."/>
            <person name="Daum C."/>
            <person name="Floudas D."/>
            <person name="Sun H."/>
            <person name="Yadav J.S."/>
            <person name="Pangilinan J."/>
            <person name="Larsson K.H."/>
            <person name="Matsuura K."/>
            <person name="Barry K."/>
            <person name="Labutti K."/>
            <person name="Kuo R."/>
            <person name="Ohm R.A."/>
            <person name="Bhattacharya S.S."/>
            <person name="Shirouzu T."/>
            <person name="Yoshinaga Y."/>
            <person name="Martin F.M."/>
            <person name="Grigoriev I.V."/>
            <person name="Hibbett D.S."/>
        </authorList>
    </citation>
    <scope>NUCLEOTIDE SEQUENCE [LARGE SCALE GENOMIC DNA]</scope>
    <source>
        <strain evidence="2 3">TUFC12733</strain>
    </source>
</reference>
<evidence type="ECO:0000313" key="3">
    <source>
        <dbReference type="Proteomes" id="UP000076738"/>
    </source>
</evidence>
<dbReference type="InterPro" id="IPR011009">
    <property type="entry name" value="Kinase-like_dom_sf"/>
</dbReference>
<evidence type="ECO:0000259" key="1">
    <source>
        <dbReference type="PROSITE" id="PS50011"/>
    </source>
</evidence>
<proteinExistence type="predicted"/>
<keyword evidence="3" id="KW-1185">Reference proteome</keyword>
<name>A0A167FLH9_CALVF</name>
<dbReference type="AlphaFoldDB" id="A0A167FLH9"/>
<dbReference type="Proteomes" id="UP000076738">
    <property type="component" value="Unassembled WGS sequence"/>
</dbReference>
<dbReference type="EMBL" id="KV417375">
    <property type="protein sequence ID" value="KZO89624.1"/>
    <property type="molecule type" value="Genomic_DNA"/>
</dbReference>
<accession>A0A167FLH9</accession>
<feature type="domain" description="Protein kinase" evidence="1">
    <location>
        <begin position="57"/>
        <end position="374"/>
    </location>
</feature>
<dbReference type="SUPFAM" id="SSF56112">
    <property type="entry name" value="Protein kinase-like (PK-like)"/>
    <property type="match status" value="1"/>
</dbReference>
<dbReference type="GO" id="GO:0005524">
    <property type="term" value="F:ATP binding"/>
    <property type="evidence" value="ECO:0007669"/>
    <property type="project" value="InterPro"/>
</dbReference>
<dbReference type="InterPro" id="IPR000719">
    <property type="entry name" value="Prot_kinase_dom"/>
</dbReference>
<dbReference type="Gene3D" id="1.10.510.10">
    <property type="entry name" value="Transferase(Phosphotransferase) domain 1"/>
    <property type="match status" value="1"/>
</dbReference>
<protein>
    <recommendedName>
        <fullName evidence="1">Protein kinase domain-containing protein</fullName>
    </recommendedName>
</protein>
<gene>
    <name evidence="2" type="ORF">CALVIDRAFT_603524</name>
</gene>
<organism evidence="2 3">
    <name type="scientific">Calocera viscosa (strain TUFC12733)</name>
    <dbReference type="NCBI Taxonomy" id="1330018"/>
    <lineage>
        <taxon>Eukaryota</taxon>
        <taxon>Fungi</taxon>
        <taxon>Dikarya</taxon>
        <taxon>Basidiomycota</taxon>
        <taxon>Agaricomycotina</taxon>
        <taxon>Dacrymycetes</taxon>
        <taxon>Dacrymycetales</taxon>
        <taxon>Dacrymycetaceae</taxon>
        <taxon>Calocera</taxon>
    </lineage>
</organism>
<sequence length="374" mass="41726">MSSSERMNGPTHSPLCSITTCPCSDGHAELAPFPRDIAAWRNLPTTGGHRAWCKHLRDSLAENGLFLFGSIDDELGVCEPVTHIPSDGAKLAQLQTSRAHPATTADGVWKFLKIVQIEPAKETAMAPTWFFSSSARNVIAYFWSSLFPVNRKVACSNDELALLKLLIQHREKVEQHVLLPERFLVIPVGDLRITVAVFPWLKDLMITIDRRTELETLGIAMSITECIRCLHEDELNISHGDIHLNNFLSQDARGSKLILITDFEFGAFGGAHCPFYLDRQSTTDRNPSLRAPEVTVSSYDPRKSDIYELAQNVMRPLSNNLNGETIVGRRFAALQTRMVDPKPGLRPDVSEALKELNDIYDQLKDKGSSMTDSV</sequence>
<evidence type="ECO:0000313" key="2">
    <source>
        <dbReference type="EMBL" id="KZO89624.1"/>
    </source>
</evidence>
<dbReference type="GO" id="GO:0004672">
    <property type="term" value="F:protein kinase activity"/>
    <property type="evidence" value="ECO:0007669"/>
    <property type="project" value="InterPro"/>
</dbReference>
<dbReference type="PROSITE" id="PS50011">
    <property type="entry name" value="PROTEIN_KINASE_DOM"/>
    <property type="match status" value="1"/>
</dbReference>